<dbReference type="CDD" id="cd04301">
    <property type="entry name" value="NAT_SF"/>
    <property type="match status" value="1"/>
</dbReference>
<dbReference type="SUPFAM" id="SSF55729">
    <property type="entry name" value="Acyl-CoA N-acyltransferases (Nat)"/>
    <property type="match status" value="1"/>
</dbReference>
<dbReference type="InterPro" id="IPR000182">
    <property type="entry name" value="GNAT_dom"/>
</dbReference>
<evidence type="ECO:0000256" key="1">
    <source>
        <dbReference type="ARBA" id="ARBA00022679"/>
    </source>
</evidence>
<dbReference type="PANTHER" id="PTHR43877">
    <property type="entry name" value="AMINOALKYLPHOSPHONATE N-ACETYLTRANSFERASE-RELATED-RELATED"/>
    <property type="match status" value="1"/>
</dbReference>
<keyword evidence="1" id="KW-0808">Transferase</keyword>
<dbReference type="InterPro" id="IPR050832">
    <property type="entry name" value="Bact_Acetyltransf"/>
</dbReference>
<dbReference type="InterPro" id="IPR016181">
    <property type="entry name" value="Acyl_CoA_acyltransferase"/>
</dbReference>
<dbReference type="RefSeq" id="WP_311547787.1">
    <property type="nucleotide sequence ID" value="NZ_JAVREK010000043.1"/>
</dbReference>
<protein>
    <submittedName>
        <fullName evidence="4">GNAT family N-acetyltransferase</fullName>
    </submittedName>
</protein>
<dbReference type="PROSITE" id="PS51186">
    <property type="entry name" value="GNAT"/>
    <property type="match status" value="1"/>
</dbReference>
<comment type="caution">
    <text evidence="4">The sequence shown here is derived from an EMBL/GenBank/DDBJ whole genome shotgun (WGS) entry which is preliminary data.</text>
</comment>
<feature type="domain" description="N-acetyltransferase" evidence="3">
    <location>
        <begin position="16"/>
        <end position="184"/>
    </location>
</feature>
<dbReference type="Proteomes" id="UP001183226">
    <property type="component" value="Unassembled WGS sequence"/>
</dbReference>
<organism evidence="4 5">
    <name type="scientific">Streptomonospora wellingtoniae</name>
    <dbReference type="NCBI Taxonomy" id="3075544"/>
    <lineage>
        <taxon>Bacteria</taxon>
        <taxon>Bacillati</taxon>
        <taxon>Actinomycetota</taxon>
        <taxon>Actinomycetes</taxon>
        <taxon>Streptosporangiales</taxon>
        <taxon>Nocardiopsidaceae</taxon>
        <taxon>Streptomonospora</taxon>
    </lineage>
</organism>
<sequence>METSLATKSHGGVPTLRFRYLGTADVDELADLWSALHERHAATAPHLEDIITRVTADESWRRRREQYLAWLNEPETLAVVAERGGAPVGYAMVTVRENQQGSWDRGTRVAVVQTLAVHSDHGGTGVGSGLLEELRRQVGAMGIRDLELTALATSAEDIRFFEQEGFRAFVTTMVSRIGAFGGQD</sequence>
<accession>A0ABU2L1L2</accession>
<keyword evidence="2" id="KW-0012">Acyltransferase</keyword>
<reference evidence="5" key="1">
    <citation type="submission" date="2023-07" db="EMBL/GenBank/DDBJ databases">
        <title>30 novel species of actinomycetes from the DSMZ collection.</title>
        <authorList>
            <person name="Nouioui I."/>
        </authorList>
    </citation>
    <scope>NUCLEOTIDE SEQUENCE [LARGE SCALE GENOMIC DNA]</scope>
    <source>
        <strain evidence="5">DSM 45055</strain>
    </source>
</reference>
<dbReference type="Pfam" id="PF00583">
    <property type="entry name" value="Acetyltransf_1"/>
    <property type="match status" value="1"/>
</dbReference>
<name>A0ABU2L1L2_9ACTN</name>
<gene>
    <name evidence="4" type="ORF">RM446_24370</name>
</gene>
<evidence type="ECO:0000259" key="3">
    <source>
        <dbReference type="PROSITE" id="PS51186"/>
    </source>
</evidence>
<evidence type="ECO:0000313" key="5">
    <source>
        <dbReference type="Proteomes" id="UP001183226"/>
    </source>
</evidence>
<dbReference type="Gene3D" id="3.40.630.30">
    <property type="match status" value="1"/>
</dbReference>
<keyword evidence="5" id="KW-1185">Reference proteome</keyword>
<dbReference type="EMBL" id="JAVREK010000043">
    <property type="protein sequence ID" value="MDT0305272.1"/>
    <property type="molecule type" value="Genomic_DNA"/>
</dbReference>
<evidence type="ECO:0000313" key="4">
    <source>
        <dbReference type="EMBL" id="MDT0305272.1"/>
    </source>
</evidence>
<evidence type="ECO:0000256" key="2">
    <source>
        <dbReference type="ARBA" id="ARBA00023315"/>
    </source>
</evidence>
<proteinExistence type="predicted"/>